<evidence type="ECO:0008006" key="4">
    <source>
        <dbReference type="Google" id="ProtNLM"/>
    </source>
</evidence>
<keyword evidence="1" id="KW-1133">Transmembrane helix</keyword>
<proteinExistence type="predicted"/>
<evidence type="ECO:0000313" key="3">
    <source>
        <dbReference type="Proteomes" id="UP001549146"/>
    </source>
</evidence>
<feature type="transmembrane region" description="Helical" evidence="1">
    <location>
        <begin position="97"/>
        <end position="118"/>
    </location>
</feature>
<accession>A0ABV2LPN8</accession>
<evidence type="ECO:0000256" key="1">
    <source>
        <dbReference type="SAM" id="Phobius"/>
    </source>
</evidence>
<reference evidence="2 3" key="1">
    <citation type="submission" date="2024-06" db="EMBL/GenBank/DDBJ databases">
        <title>Genomic Encyclopedia of Type Strains, Phase IV (KMG-IV): sequencing the most valuable type-strain genomes for metagenomic binning, comparative biology and taxonomic classification.</title>
        <authorList>
            <person name="Goeker M."/>
        </authorList>
    </citation>
    <scope>NUCLEOTIDE SEQUENCE [LARGE SCALE GENOMIC DNA]</scope>
    <source>
        <strain evidence="2 3">DSM 29388</strain>
    </source>
</reference>
<gene>
    <name evidence="2" type="ORF">ABID46_000093</name>
</gene>
<dbReference type="EMBL" id="JBEPMO010000001">
    <property type="protein sequence ID" value="MET3730541.1"/>
    <property type="molecule type" value="Genomic_DNA"/>
</dbReference>
<name>A0ABV2LPN8_9FLAO</name>
<organism evidence="2 3">
    <name type="scientific">Moheibacter stercoris</name>
    <dbReference type="NCBI Taxonomy" id="1628251"/>
    <lineage>
        <taxon>Bacteria</taxon>
        <taxon>Pseudomonadati</taxon>
        <taxon>Bacteroidota</taxon>
        <taxon>Flavobacteriia</taxon>
        <taxon>Flavobacteriales</taxon>
        <taxon>Weeksellaceae</taxon>
        <taxon>Moheibacter</taxon>
    </lineage>
</organism>
<protein>
    <recommendedName>
        <fullName evidence="4">Preprotein translocase subunit SecB</fullName>
    </recommendedName>
</protein>
<keyword evidence="1" id="KW-0472">Membrane</keyword>
<comment type="caution">
    <text evidence="2">The sequence shown here is derived from an EMBL/GenBank/DDBJ whole genome shotgun (WGS) entry which is preliminary data.</text>
</comment>
<dbReference type="RefSeq" id="WP_354505574.1">
    <property type="nucleotide sequence ID" value="NZ_JBEPMO010000001.1"/>
</dbReference>
<sequence>MAKNVNIIPEEINLIQIDILESSIKDLPKKEALGFNLNVGHSTMHNLDEQRVKIGLVIDLDSDSNLVDGKAHFVFDFHYQIQNLSNFYQFKENGEPLFSGIFISTLIGLSFSTARGIIFERLLNTNLQGIILPVVDPKKILLLND</sequence>
<keyword evidence="1" id="KW-0812">Transmembrane</keyword>
<dbReference type="Proteomes" id="UP001549146">
    <property type="component" value="Unassembled WGS sequence"/>
</dbReference>
<evidence type="ECO:0000313" key="2">
    <source>
        <dbReference type="EMBL" id="MET3730541.1"/>
    </source>
</evidence>
<keyword evidence="3" id="KW-1185">Reference proteome</keyword>